<dbReference type="Pfam" id="PF13673">
    <property type="entry name" value="Acetyltransf_10"/>
    <property type="match status" value="1"/>
</dbReference>
<proteinExistence type="inferred from homology"/>
<organism evidence="4 5">
    <name type="scientific">Photobacterium halotolerans</name>
    <dbReference type="NCBI Taxonomy" id="265726"/>
    <lineage>
        <taxon>Bacteria</taxon>
        <taxon>Pseudomonadati</taxon>
        <taxon>Pseudomonadota</taxon>
        <taxon>Gammaproteobacteria</taxon>
        <taxon>Vibrionales</taxon>
        <taxon>Vibrionaceae</taxon>
        <taxon>Photobacterium</taxon>
    </lineage>
</organism>
<dbReference type="InterPro" id="IPR000182">
    <property type="entry name" value="GNAT_dom"/>
</dbReference>
<dbReference type="CDD" id="cd04301">
    <property type="entry name" value="NAT_SF"/>
    <property type="match status" value="1"/>
</dbReference>
<evidence type="ECO:0000313" key="4">
    <source>
        <dbReference type="EMBL" id="NAW67552.1"/>
    </source>
</evidence>
<comment type="similarity">
    <text evidence="1">Belongs to the UPF0039 (ElaA) family.</text>
</comment>
<protein>
    <recommendedName>
        <fullName evidence="2">Protein ElaA</fullName>
    </recommendedName>
</protein>
<dbReference type="EMBL" id="WXWW01000291">
    <property type="protein sequence ID" value="NAW67552.1"/>
    <property type="molecule type" value="Genomic_DNA"/>
</dbReference>
<evidence type="ECO:0000259" key="3">
    <source>
        <dbReference type="PROSITE" id="PS51186"/>
    </source>
</evidence>
<gene>
    <name evidence="4" type="ORF">CAG72_20410</name>
</gene>
<keyword evidence="4" id="KW-0808">Transferase</keyword>
<dbReference type="InterPro" id="IPR016181">
    <property type="entry name" value="Acyl_CoA_acyltransferase"/>
</dbReference>
<dbReference type="SUPFAM" id="SSF55729">
    <property type="entry name" value="Acyl-CoA N-acyltransferases (Nat)"/>
    <property type="match status" value="1"/>
</dbReference>
<feature type="domain" description="N-acetyltransferase" evidence="3">
    <location>
        <begin position="6"/>
        <end position="150"/>
    </location>
</feature>
<dbReference type="Proteomes" id="UP000465712">
    <property type="component" value="Unassembled WGS sequence"/>
</dbReference>
<dbReference type="GO" id="GO:0016747">
    <property type="term" value="F:acyltransferase activity, transferring groups other than amino-acyl groups"/>
    <property type="evidence" value="ECO:0007669"/>
    <property type="project" value="InterPro"/>
</dbReference>
<reference evidence="4 5" key="1">
    <citation type="submission" date="2017-05" db="EMBL/GenBank/DDBJ databases">
        <title>High clonality and local adaptation shapes Vibrionaceae linages within an endangered oasis.</title>
        <authorList>
            <person name="Vazquez-Rosas-Landa M."/>
        </authorList>
    </citation>
    <scope>NUCLEOTIDE SEQUENCE [LARGE SCALE GENOMIC DNA]</scope>
    <source>
        <strain evidence="4 5">P46_P4S1P180</strain>
    </source>
</reference>
<dbReference type="PROSITE" id="PS51186">
    <property type="entry name" value="GNAT"/>
    <property type="match status" value="1"/>
</dbReference>
<accession>A0A7X4WFQ2</accession>
<dbReference type="AlphaFoldDB" id="A0A7X4WFQ2"/>
<dbReference type="RefSeq" id="WP_027254022.1">
    <property type="nucleotide sequence ID" value="NZ_WXWU01000070.1"/>
</dbReference>
<evidence type="ECO:0000256" key="1">
    <source>
        <dbReference type="ARBA" id="ARBA00009623"/>
    </source>
</evidence>
<evidence type="ECO:0000256" key="2">
    <source>
        <dbReference type="ARBA" id="ARBA00072224"/>
    </source>
</evidence>
<dbReference type="OrthoDB" id="9796171at2"/>
<evidence type="ECO:0000313" key="5">
    <source>
        <dbReference type="Proteomes" id="UP000465712"/>
    </source>
</evidence>
<comment type="caution">
    <text evidence="4">The sequence shown here is derived from an EMBL/GenBank/DDBJ whole genome shotgun (WGS) entry which is preliminary data.</text>
</comment>
<name>A0A7X4WFQ2_9GAMM</name>
<dbReference type="Gene3D" id="3.40.630.30">
    <property type="match status" value="1"/>
</dbReference>
<dbReference type="FunFam" id="3.40.630.30:FF:000035">
    <property type="entry name" value="GNAT family N-acetyltransferase"/>
    <property type="match status" value="1"/>
</dbReference>
<sequence>MQWQCLRFDQLSTDQLYDIMKLRVDVFVVEQNCPYPELDGHDKARDVHHLVAYDNGTLMAYLRLLPAGTTYDNVSIGRVITAQAARGKGVGNTLLTQGLAYAEQLWPGQDIDIGAQSHLQSYYGRFGFEPSSDEYLEDGIPHIDMRLTKNPATA</sequence>